<reference evidence="4" key="1">
    <citation type="journal article" date="2020" name="Stud. Mycol.">
        <title>101 Dothideomycetes genomes: a test case for predicting lifestyles and emergence of pathogens.</title>
        <authorList>
            <person name="Haridas S."/>
            <person name="Albert R."/>
            <person name="Binder M."/>
            <person name="Bloem J."/>
            <person name="Labutti K."/>
            <person name="Salamov A."/>
            <person name="Andreopoulos B."/>
            <person name="Baker S."/>
            <person name="Barry K."/>
            <person name="Bills G."/>
            <person name="Bluhm B."/>
            <person name="Cannon C."/>
            <person name="Castanera R."/>
            <person name="Culley D."/>
            <person name="Daum C."/>
            <person name="Ezra D."/>
            <person name="Gonzalez J."/>
            <person name="Henrissat B."/>
            <person name="Kuo A."/>
            <person name="Liang C."/>
            <person name="Lipzen A."/>
            <person name="Lutzoni F."/>
            <person name="Magnuson J."/>
            <person name="Mondo S."/>
            <person name="Nolan M."/>
            <person name="Ohm R."/>
            <person name="Pangilinan J."/>
            <person name="Park H.-J."/>
            <person name="Ramirez L."/>
            <person name="Alfaro M."/>
            <person name="Sun H."/>
            <person name="Tritt A."/>
            <person name="Yoshinaga Y."/>
            <person name="Zwiers L.-H."/>
            <person name="Turgeon B."/>
            <person name="Goodwin S."/>
            <person name="Spatafora J."/>
            <person name="Crous P."/>
            <person name="Grigoriev I."/>
        </authorList>
    </citation>
    <scope>NUCLEOTIDE SEQUENCE</scope>
    <source>
        <strain evidence="4">CBS 113389</strain>
    </source>
</reference>
<evidence type="ECO:0000259" key="3">
    <source>
        <dbReference type="PROSITE" id="PS50048"/>
    </source>
</evidence>
<dbReference type="Gene3D" id="4.10.240.10">
    <property type="entry name" value="Zn(2)-C6 fungal-type DNA-binding domain"/>
    <property type="match status" value="1"/>
</dbReference>
<evidence type="ECO:0000313" key="5">
    <source>
        <dbReference type="Proteomes" id="UP000799767"/>
    </source>
</evidence>
<dbReference type="RefSeq" id="XP_033591061.1">
    <property type="nucleotide sequence ID" value="XM_033733350.1"/>
</dbReference>
<dbReference type="EMBL" id="MU001634">
    <property type="protein sequence ID" value="KAF2484492.1"/>
    <property type="molecule type" value="Genomic_DNA"/>
</dbReference>
<sequence length="659" mass="73176">MAQDGPAVERACDLCRERRVKCDKRHPSCLRCEKLGKPCPGYDKKRKFVDEGITLRKKYQSATPEDAHFRPPLSTYSPAVSAIHPSPQSLSDPAVAGQRLASIPGDDAFLSRIADGESSLADANRAIDDLFNDPSIDPAWFDIDPADYYDAGSGNSCGFLADFPSIVSELDRDTVLPTTETIAGLGDEADIASIIPSDTPWEAQLHTSAIIVDASEHETAYLTRHFIETIGPWMDLFDRDEHFGSMVPLKALQDALLRNAIAAVSAKQLGRVKSLKLYLGNQCQKPAMMEVLDEADWYYKAANYYDKAIAVSRTYLQALSESVDDPSTLDSQSSAGLARADDLLVAVSIFSLYEWLDSLQLDWLQHLSGLKTLLHTLPEVHETATQITTISAGRKASFWNFTRADYHASYINNQNTFLDTESHHLWTSVGLQIQPNGSLYNDAAKVKENQYPCRQVSELVAHTLLWIVLRVMNYLASGHNLNLASRQERWLELTKQLDEWHDSLPQTFQPCAQIRYSMKPPRTSTAIGTSAPSSSPSSGLTEVFFSMNVCAAALQLYHFARILLLRNPADSRPVDAATTIKHAHQIVGIALGRPHHAVRVEMLLPLYVAGVCLEVQEERAVILELLRAIEKDTGCSTASQCLELMNEWGWNWQDTNVTV</sequence>
<dbReference type="AlphaFoldDB" id="A0A6A6PWT0"/>
<dbReference type="CDD" id="cd00067">
    <property type="entry name" value="GAL4"/>
    <property type="match status" value="1"/>
</dbReference>
<dbReference type="InterPro" id="IPR001138">
    <property type="entry name" value="Zn2Cys6_DnaBD"/>
</dbReference>
<dbReference type="GO" id="GO:0005634">
    <property type="term" value="C:nucleus"/>
    <property type="evidence" value="ECO:0007669"/>
    <property type="project" value="UniProtKB-SubCell"/>
</dbReference>
<organism evidence="4 5">
    <name type="scientific">Neohortaea acidophila</name>
    <dbReference type="NCBI Taxonomy" id="245834"/>
    <lineage>
        <taxon>Eukaryota</taxon>
        <taxon>Fungi</taxon>
        <taxon>Dikarya</taxon>
        <taxon>Ascomycota</taxon>
        <taxon>Pezizomycotina</taxon>
        <taxon>Dothideomycetes</taxon>
        <taxon>Dothideomycetidae</taxon>
        <taxon>Mycosphaerellales</taxon>
        <taxon>Teratosphaeriaceae</taxon>
        <taxon>Neohortaea</taxon>
    </lineage>
</organism>
<dbReference type="PROSITE" id="PS00463">
    <property type="entry name" value="ZN2_CY6_FUNGAL_1"/>
    <property type="match status" value="1"/>
</dbReference>
<dbReference type="PROSITE" id="PS50048">
    <property type="entry name" value="ZN2_CY6_FUNGAL_2"/>
    <property type="match status" value="1"/>
</dbReference>
<dbReference type="Proteomes" id="UP000799767">
    <property type="component" value="Unassembled WGS sequence"/>
</dbReference>
<protein>
    <recommendedName>
        <fullName evidence="3">Zn(2)-C6 fungal-type domain-containing protein</fullName>
    </recommendedName>
</protein>
<dbReference type="SUPFAM" id="SSF57701">
    <property type="entry name" value="Zn2/Cys6 DNA-binding domain"/>
    <property type="match status" value="1"/>
</dbReference>
<accession>A0A6A6PWT0</accession>
<comment type="subcellular location">
    <subcellularLocation>
        <location evidence="1">Nucleus</location>
    </subcellularLocation>
</comment>
<gene>
    <name evidence="4" type="ORF">BDY17DRAFT_295763</name>
</gene>
<dbReference type="GO" id="GO:0008270">
    <property type="term" value="F:zinc ion binding"/>
    <property type="evidence" value="ECO:0007669"/>
    <property type="project" value="InterPro"/>
</dbReference>
<dbReference type="GeneID" id="54474352"/>
<dbReference type="GO" id="GO:0000976">
    <property type="term" value="F:transcription cis-regulatory region binding"/>
    <property type="evidence" value="ECO:0007669"/>
    <property type="project" value="TreeGrafter"/>
</dbReference>
<proteinExistence type="predicted"/>
<dbReference type="GO" id="GO:0000981">
    <property type="term" value="F:DNA-binding transcription factor activity, RNA polymerase II-specific"/>
    <property type="evidence" value="ECO:0007669"/>
    <property type="project" value="InterPro"/>
</dbReference>
<dbReference type="Pfam" id="PF11951">
    <property type="entry name" value="Fungal_trans_2"/>
    <property type="match status" value="1"/>
</dbReference>
<dbReference type="SMART" id="SM00066">
    <property type="entry name" value="GAL4"/>
    <property type="match status" value="1"/>
</dbReference>
<evidence type="ECO:0000256" key="1">
    <source>
        <dbReference type="ARBA" id="ARBA00004123"/>
    </source>
</evidence>
<dbReference type="CDD" id="cd12148">
    <property type="entry name" value="fungal_TF_MHR"/>
    <property type="match status" value="1"/>
</dbReference>
<dbReference type="PANTHER" id="PTHR37534:SF9">
    <property type="entry name" value="ZN(II)2CYS6 TRANSCRIPTION FACTOR (EUROFUNG)"/>
    <property type="match status" value="1"/>
</dbReference>
<feature type="domain" description="Zn(2)-C6 fungal-type" evidence="3">
    <location>
        <begin position="11"/>
        <end position="39"/>
    </location>
</feature>
<dbReference type="InterPro" id="IPR021858">
    <property type="entry name" value="Fun_TF"/>
</dbReference>
<dbReference type="OrthoDB" id="5418899at2759"/>
<evidence type="ECO:0000313" key="4">
    <source>
        <dbReference type="EMBL" id="KAF2484492.1"/>
    </source>
</evidence>
<dbReference type="Pfam" id="PF00172">
    <property type="entry name" value="Zn_clus"/>
    <property type="match status" value="1"/>
</dbReference>
<keyword evidence="2" id="KW-0539">Nucleus</keyword>
<keyword evidence="5" id="KW-1185">Reference proteome</keyword>
<dbReference type="GO" id="GO:0045944">
    <property type="term" value="P:positive regulation of transcription by RNA polymerase II"/>
    <property type="evidence" value="ECO:0007669"/>
    <property type="project" value="TreeGrafter"/>
</dbReference>
<evidence type="ECO:0000256" key="2">
    <source>
        <dbReference type="ARBA" id="ARBA00023242"/>
    </source>
</evidence>
<name>A0A6A6PWT0_9PEZI</name>
<dbReference type="InterPro" id="IPR036864">
    <property type="entry name" value="Zn2-C6_fun-type_DNA-bd_sf"/>
</dbReference>
<dbReference type="PANTHER" id="PTHR37534">
    <property type="entry name" value="TRANSCRIPTIONAL ACTIVATOR PROTEIN UGA3"/>
    <property type="match status" value="1"/>
</dbReference>